<reference evidence="1" key="1">
    <citation type="submission" date="2021-02" db="EMBL/GenBank/DDBJ databases">
        <authorList>
            <person name="Nowell W R."/>
        </authorList>
    </citation>
    <scope>NUCLEOTIDE SEQUENCE</scope>
</reference>
<evidence type="ECO:0000313" key="3">
    <source>
        <dbReference type="Proteomes" id="UP000663829"/>
    </source>
</evidence>
<evidence type="ECO:0000313" key="1">
    <source>
        <dbReference type="EMBL" id="CAF1233438.1"/>
    </source>
</evidence>
<evidence type="ECO:0000313" key="2">
    <source>
        <dbReference type="EMBL" id="CAF3996028.1"/>
    </source>
</evidence>
<protein>
    <submittedName>
        <fullName evidence="1">Uncharacterized protein</fullName>
    </submittedName>
</protein>
<dbReference type="OrthoDB" id="10029319at2759"/>
<name>A0A814YQY2_9BILA</name>
<dbReference type="EMBL" id="CAJOBC010009769">
    <property type="protein sequence ID" value="CAF3996028.1"/>
    <property type="molecule type" value="Genomic_DNA"/>
</dbReference>
<dbReference type="EMBL" id="CAJNOQ010009763">
    <property type="protein sequence ID" value="CAF1233438.1"/>
    <property type="molecule type" value="Genomic_DNA"/>
</dbReference>
<proteinExistence type="predicted"/>
<sequence>MNNSLISGYINPSSENDLPIKIEFSTEFDEWNKNLSSNNQNLCDSLCKHLNIPSKHFKILKIERGSTIVTGIFQSFCDESVIRQLKENSNIDSLKDVRLILSGEFDLDTGAAIMNPRWNRIYSIKSNTTSETYWSGSLNRGGKPYFCPKGWKRYSIKIPDKTQEEFDREYGQWHVAYHGTKSINAKNILLTGLLASTSGVYNKERACVYLSPSIEYCAHPLYAEPWSKVENDRKTYIQMIFQCRVKPSAIEIHGETVLKSKSIRIDKNFRNEVIEWVIPVTDSQDKCINNIIVCYGIMLRKCNFDPDQLPQSQWWKYSHDGLKQCLENYKHE</sequence>
<dbReference type="AlphaFoldDB" id="A0A814YQY2"/>
<keyword evidence="3" id="KW-1185">Reference proteome</keyword>
<organism evidence="1 3">
    <name type="scientific">Didymodactylos carnosus</name>
    <dbReference type="NCBI Taxonomy" id="1234261"/>
    <lineage>
        <taxon>Eukaryota</taxon>
        <taxon>Metazoa</taxon>
        <taxon>Spiralia</taxon>
        <taxon>Gnathifera</taxon>
        <taxon>Rotifera</taxon>
        <taxon>Eurotatoria</taxon>
        <taxon>Bdelloidea</taxon>
        <taxon>Philodinida</taxon>
        <taxon>Philodinidae</taxon>
        <taxon>Didymodactylos</taxon>
    </lineage>
</organism>
<dbReference type="PANTHER" id="PTHR36649">
    <property type="entry name" value="UBIQUITIN-LIKE DOMAIN-CONTAINING PROTEIN"/>
    <property type="match status" value="1"/>
</dbReference>
<dbReference type="PANTHER" id="PTHR36649:SF28">
    <property type="entry name" value="UBIQUITIN-LIKE DOMAIN-CONTAINING PROTEIN"/>
    <property type="match status" value="1"/>
</dbReference>
<dbReference type="Proteomes" id="UP000663829">
    <property type="component" value="Unassembled WGS sequence"/>
</dbReference>
<comment type="caution">
    <text evidence="1">The sequence shown here is derived from an EMBL/GenBank/DDBJ whole genome shotgun (WGS) entry which is preliminary data.</text>
</comment>
<gene>
    <name evidence="1" type="ORF">GPM918_LOCUS25290</name>
    <name evidence="2" type="ORF">SRO942_LOCUS25297</name>
</gene>
<accession>A0A814YQY2</accession>
<dbReference type="Proteomes" id="UP000681722">
    <property type="component" value="Unassembled WGS sequence"/>
</dbReference>